<organism evidence="12 13">
    <name type="scientific">Seminavis robusta</name>
    <dbReference type="NCBI Taxonomy" id="568900"/>
    <lineage>
        <taxon>Eukaryota</taxon>
        <taxon>Sar</taxon>
        <taxon>Stramenopiles</taxon>
        <taxon>Ochrophyta</taxon>
        <taxon>Bacillariophyta</taxon>
        <taxon>Bacillariophyceae</taxon>
        <taxon>Bacillariophycidae</taxon>
        <taxon>Naviculales</taxon>
        <taxon>Naviculaceae</taxon>
        <taxon>Seminavis</taxon>
    </lineage>
</organism>
<dbReference type="GO" id="GO:0004674">
    <property type="term" value="F:protein serine/threonine kinase activity"/>
    <property type="evidence" value="ECO:0007669"/>
    <property type="project" value="UniProtKB-KW"/>
</dbReference>
<reference evidence="12" key="1">
    <citation type="submission" date="2020-06" db="EMBL/GenBank/DDBJ databases">
        <authorList>
            <consortium name="Plant Systems Biology data submission"/>
        </authorList>
    </citation>
    <scope>NUCLEOTIDE SEQUENCE</scope>
    <source>
        <strain evidence="12">D6</strain>
    </source>
</reference>
<comment type="similarity">
    <text evidence="7">Belongs to the protein kinase superfamily. Ser/Thr protein kinase family. CDPK subfamily.</text>
</comment>
<dbReference type="InterPro" id="IPR011009">
    <property type="entry name" value="Kinase-like_dom_sf"/>
</dbReference>
<name>A0A9N8F009_9STRA</name>
<evidence type="ECO:0000256" key="5">
    <source>
        <dbReference type="ARBA" id="ARBA00022777"/>
    </source>
</evidence>
<evidence type="ECO:0000256" key="6">
    <source>
        <dbReference type="ARBA" id="ARBA00022840"/>
    </source>
</evidence>
<feature type="binding site" evidence="8">
    <location>
        <position position="72"/>
    </location>
    <ligand>
        <name>ATP</name>
        <dbReference type="ChEBI" id="CHEBI:30616"/>
    </ligand>
</feature>
<comment type="caution">
    <text evidence="12">The sequence shown here is derived from an EMBL/GenBank/DDBJ whole genome shotgun (WGS) entry which is preliminary data.</text>
</comment>
<gene>
    <name evidence="12" type="ORF">SEMRO_2159_G316990.1</name>
</gene>
<feature type="domain" description="Protein kinase" evidence="10">
    <location>
        <begin position="43"/>
        <end position="355"/>
    </location>
</feature>
<dbReference type="Proteomes" id="UP001153069">
    <property type="component" value="Unassembled WGS sequence"/>
</dbReference>
<dbReference type="EMBL" id="CAICTM010002157">
    <property type="protein sequence ID" value="CAB9528149.1"/>
    <property type="molecule type" value="Genomic_DNA"/>
</dbReference>
<evidence type="ECO:0000256" key="7">
    <source>
        <dbReference type="ARBA" id="ARBA00024334"/>
    </source>
</evidence>
<dbReference type="PROSITE" id="PS00108">
    <property type="entry name" value="PROTEIN_KINASE_ST"/>
    <property type="match status" value="1"/>
</dbReference>
<evidence type="ECO:0000256" key="9">
    <source>
        <dbReference type="SAM" id="MobiDB-lite"/>
    </source>
</evidence>
<dbReference type="PANTHER" id="PTHR24349">
    <property type="entry name" value="SERINE/THREONINE-PROTEIN KINASE"/>
    <property type="match status" value="1"/>
</dbReference>
<dbReference type="SUPFAM" id="SSF56112">
    <property type="entry name" value="Protein kinase-like (PK-like)"/>
    <property type="match status" value="1"/>
</dbReference>
<dbReference type="PROSITE" id="PS50222">
    <property type="entry name" value="EF_HAND_2"/>
    <property type="match status" value="1"/>
</dbReference>
<evidence type="ECO:0000256" key="3">
    <source>
        <dbReference type="ARBA" id="ARBA00022679"/>
    </source>
</evidence>
<dbReference type="Gene3D" id="1.10.238.10">
    <property type="entry name" value="EF-hand"/>
    <property type="match status" value="2"/>
</dbReference>
<evidence type="ECO:0000256" key="2">
    <source>
        <dbReference type="ARBA" id="ARBA00022527"/>
    </source>
</evidence>
<evidence type="ECO:0000259" key="10">
    <source>
        <dbReference type="PROSITE" id="PS50011"/>
    </source>
</evidence>
<evidence type="ECO:0000256" key="1">
    <source>
        <dbReference type="ARBA" id="ARBA00001946"/>
    </source>
</evidence>
<feature type="compositionally biased region" description="Polar residues" evidence="9">
    <location>
        <begin position="76"/>
        <end position="87"/>
    </location>
</feature>
<accession>A0A9N8F009</accession>
<feature type="domain" description="EF-hand" evidence="11">
    <location>
        <begin position="426"/>
        <end position="461"/>
    </location>
</feature>
<evidence type="ECO:0000259" key="11">
    <source>
        <dbReference type="PROSITE" id="PS50222"/>
    </source>
</evidence>
<dbReference type="AlphaFoldDB" id="A0A9N8F009"/>
<dbReference type="InterPro" id="IPR011992">
    <property type="entry name" value="EF-hand-dom_pair"/>
</dbReference>
<dbReference type="InterPro" id="IPR050205">
    <property type="entry name" value="CDPK_Ser/Thr_kinases"/>
</dbReference>
<feature type="region of interest" description="Disordered" evidence="9">
    <location>
        <begin position="75"/>
        <end position="127"/>
    </location>
</feature>
<proteinExistence type="inferred from homology"/>
<keyword evidence="3" id="KW-0808">Transferase</keyword>
<comment type="cofactor">
    <cofactor evidence="1">
        <name>Mg(2+)</name>
        <dbReference type="ChEBI" id="CHEBI:18420"/>
    </cofactor>
</comment>
<evidence type="ECO:0000313" key="12">
    <source>
        <dbReference type="EMBL" id="CAB9528149.1"/>
    </source>
</evidence>
<keyword evidence="6 8" id="KW-0067">ATP-binding</keyword>
<dbReference type="GO" id="GO:0005524">
    <property type="term" value="F:ATP binding"/>
    <property type="evidence" value="ECO:0007669"/>
    <property type="project" value="UniProtKB-UniRule"/>
</dbReference>
<dbReference type="Gene3D" id="3.30.200.20">
    <property type="entry name" value="Phosphorylase Kinase, domain 1"/>
    <property type="match status" value="1"/>
</dbReference>
<sequence length="632" mass="70018">MSSKSLSLEMSKQNPTSISIQPQDFVRHHNSKDSTGAGVFDTYSVGRCLGSGGYGSVYSCRHNQTGVERAMKVMTKNRSGSSSSVNGDNADISGRIASNPKVDLSASQDKPCGKKKQQQKQQQQQGREIREFHAAKKMDHPNCVSVYECFEDSRNVYIVMDLFEGGDMLSALTSNLGCLMEANAALLVNSILSTVNYCHTHLNMVHLDLKLENVMFETDSYKFKDAKIIDWGLAKPVAIDANGNLIRFRQVVGSTSYMCPEVFQASYDPYKQDIWSIGVMTFIMMSGYPPFNGSTEHEVMTGVLMHSEQTMEQAMSASPVWSTVSDEAKDFIMSLMAFDEKDRPTAAQALQHPWLQGIRANASMAQDLAFQQDPMYRKALQSVFGSLVRSSVVAKRARENGSSSSTLIWRKITAALLVSQYGIMGATREVLDDCFRAVDTNLDGVLTQDGFHRGLERFYPHVLSRESGQDLEDSLWKNMTQGKGTLTYTDFVMVASTDYLLKDENRLWFAFCVLSQGGDLITPDSLQTALNQQGTTRNVICQEGLTGQSSVSFDDFKALIAGTSVSGVTGTQKTSVDQPEATPTNCMKACFSWIEQYIRDAKRKREDTAEQQAEETPLVPPLTPPQKKPRNS</sequence>
<dbReference type="SMART" id="SM00220">
    <property type="entry name" value="S_TKc"/>
    <property type="match status" value="1"/>
</dbReference>
<dbReference type="SUPFAM" id="SSF47473">
    <property type="entry name" value="EF-hand"/>
    <property type="match status" value="1"/>
</dbReference>
<feature type="compositionally biased region" description="Polar residues" evidence="9">
    <location>
        <begin position="13"/>
        <end position="22"/>
    </location>
</feature>
<evidence type="ECO:0000256" key="8">
    <source>
        <dbReference type="PROSITE-ProRule" id="PRU10141"/>
    </source>
</evidence>
<dbReference type="Gene3D" id="1.10.510.10">
    <property type="entry name" value="Transferase(Phosphotransferase) domain 1"/>
    <property type="match status" value="1"/>
</dbReference>
<feature type="region of interest" description="Disordered" evidence="9">
    <location>
        <begin position="1"/>
        <end position="37"/>
    </location>
</feature>
<dbReference type="InterPro" id="IPR000719">
    <property type="entry name" value="Prot_kinase_dom"/>
</dbReference>
<feature type="compositionally biased region" description="Low complexity" evidence="9">
    <location>
        <begin position="1"/>
        <end position="12"/>
    </location>
</feature>
<keyword evidence="5 12" id="KW-0418">Kinase</keyword>
<dbReference type="OrthoDB" id="74764at2759"/>
<dbReference type="PROSITE" id="PS00107">
    <property type="entry name" value="PROTEIN_KINASE_ATP"/>
    <property type="match status" value="1"/>
</dbReference>
<keyword evidence="4 8" id="KW-0547">Nucleotide-binding</keyword>
<dbReference type="InterPro" id="IPR017441">
    <property type="entry name" value="Protein_kinase_ATP_BS"/>
</dbReference>
<dbReference type="InterPro" id="IPR002048">
    <property type="entry name" value="EF_hand_dom"/>
</dbReference>
<keyword evidence="2" id="KW-0723">Serine/threonine-protein kinase</keyword>
<dbReference type="InterPro" id="IPR008271">
    <property type="entry name" value="Ser/Thr_kinase_AS"/>
</dbReference>
<feature type="region of interest" description="Disordered" evidence="9">
    <location>
        <begin position="602"/>
        <end position="632"/>
    </location>
</feature>
<evidence type="ECO:0000256" key="4">
    <source>
        <dbReference type="ARBA" id="ARBA00022741"/>
    </source>
</evidence>
<evidence type="ECO:0000313" key="13">
    <source>
        <dbReference type="Proteomes" id="UP001153069"/>
    </source>
</evidence>
<protein>
    <submittedName>
        <fullName evidence="12">MAP kinase-activated protein kinase 2</fullName>
    </submittedName>
</protein>
<dbReference type="GO" id="GO:0005509">
    <property type="term" value="F:calcium ion binding"/>
    <property type="evidence" value="ECO:0007669"/>
    <property type="project" value="InterPro"/>
</dbReference>
<dbReference type="Pfam" id="PF00069">
    <property type="entry name" value="Pkinase"/>
    <property type="match status" value="1"/>
</dbReference>
<dbReference type="PROSITE" id="PS50011">
    <property type="entry name" value="PROTEIN_KINASE_DOM"/>
    <property type="match status" value="1"/>
</dbReference>
<keyword evidence="13" id="KW-1185">Reference proteome</keyword>